<dbReference type="InterPro" id="IPR002492">
    <property type="entry name" value="Transposase_Tc1-like"/>
</dbReference>
<dbReference type="Pfam" id="PF01498">
    <property type="entry name" value="HTH_Tnp_Tc3_2"/>
    <property type="match status" value="1"/>
</dbReference>
<dbReference type="InterPro" id="IPR009057">
    <property type="entry name" value="Homeodomain-like_sf"/>
</dbReference>
<reference evidence="4" key="1">
    <citation type="submission" date="2020-08" db="EMBL/GenBank/DDBJ databases">
        <title>Multicomponent nature underlies the extraordinary mechanical properties of spider dragline silk.</title>
        <authorList>
            <person name="Kono N."/>
            <person name="Nakamura H."/>
            <person name="Mori M."/>
            <person name="Yoshida Y."/>
            <person name="Ohtoshi R."/>
            <person name="Malay A.D."/>
            <person name="Moran D.A.P."/>
            <person name="Tomita M."/>
            <person name="Numata K."/>
            <person name="Arakawa K."/>
        </authorList>
    </citation>
    <scope>NUCLEOTIDE SEQUENCE</scope>
</reference>
<evidence type="ECO:0000313" key="4">
    <source>
        <dbReference type="EMBL" id="GFS72539.1"/>
    </source>
</evidence>
<dbReference type="InterPro" id="IPR038717">
    <property type="entry name" value="Tc1-like_DDE_dom"/>
</dbReference>
<dbReference type="Proteomes" id="UP000887013">
    <property type="component" value="Unassembled WGS sequence"/>
</dbReference>
<dbReference type="Gene3D" id="1.10.10.10">
    <property type="entry name" value="Winged helix-like DNA-binding domain superfamily/Winged helix DNA-binding domain"/>
    <property type="match status" value="1"/>
</dbReference>
<gene>
    <name evidence="4" type="ORF">NPIL_568531</name>
</gene>
<dbReference type="SUPFAM" id="SSF46689">
    <property type="entry name" value="Homeodomain-like"/>
    <property type="match status" value="1"/>
</dbReference>
<evidence type="ECO:0000313" key="5">
    <source>
        <dbReference type="Proteomes" id="UP000887013"/>
    </source>
</evidence>
<dbReference type="InterPro" id="IPR036388">
    <property type="entry name" value="WH-like_DNA-bd_sf"/>
</dbReference>
<sequence>MTSRHHLPEELRWRAIGRLEAGQSQSEVARWLNVSPSVVHRLWRQFQTTDSASRRFSQGRPTVTTSADDRYLTLSARRNRTATPTHLRSSLAAATGRLVSTSTVRRRLHEGGLYARRPAICVPLTSRHRRDRLQWARQHVHWTSDQWRPVLFTDESRFSLESDSRRYLIWREPGTRYHPSNIRERDAYGRGSVCVWGGISLGGRTDLHVFPRGTVNAQVYRDNILDAYVRPYAGAIGDCFLLQDDNARPHRARIVDDYLQQETITRMEWPARSPDLNPIEHVWDALGRRVSAINPPPQTLAALASALQEQWLSLPIELIDRIIESITHRCLCCIASRGNHIPY</sequence>
<organism evidence="4 5">
    <name type="scientific">Nephila pilipes</name>
    <name type="common">Giant wood spider</name>
    <name type="synonym">Nephila maculata</name>
    <dbReference type="NCBI Taxonomy" id="299642"/>
    <lineage>
        <taxon>Eukaryota</taxon>
        <taxon>Metazoa</taxon>
        <taxon>Ecdysozoa</taxon>
        <taxon>Arthropoda</taxon>
        <taxon>Chelicerata</taxon>
        <taxon>Arachnida</taxon>
        <taxon>Araneae</taxon>
        <taxon>Araneomorphae</taxon>
        <taxon>Entelegynae</taxon>
        <taxon>Araneoidea</taxon>
        <taxon>Nephilidae</taxon>
        <taxon>Nephila</taxon>
    </lineage>
</organism>
<protein>
    <submittedName>
        <fullName evidence="4">Transposable element Tcb1 transposase</fullName>
    </submittedName>
</protein>
<dbReference type="Gene3D" id="3.30.420.10">
    <property type="entry name" value="Ribonuclease H-like superfamily/Ribonuclease H"/>
    <property type="match status" value="1"/>
</dbReference>
<comment type="subcellular location">
    <subcellularLocation>
        <location evidence="1">Nucleus</location>
    </subcellularLocation>
</comment>
<dbReference type="InterPro" id="IPR036397">
    <property type="entry name" value="RNaseH_sf"/>
</dbReference>
<dbReference type="Pfam" id="PF13384">
    <property type="entry name" value="HTH_23"/>
    <property type="match status" value="1"/>
</dbReference>
<dbReference type="InterPro" id="IPR052338">
    <property type="entry name" value="Transposase_5"/>
</dbReference>
<dbReference type="PANTHER" id="PTHR23022:SF135">
    <property type="entry name" value="SI:DKEY-77F5.3"/>
    <property type="match status" value="1"/>
</dbReference>
<comment type="caution">
    <text evidence="4">The sequence shown here is derived from an EMBL/GenBank/DDBJ whole genome shotgun (WGS) entry which is preliminary data.</text>
</comment>
<dbReference type="GO" id="GO:0006313">
    <property type="term" value="P:DNA transposition"/>
    <property type="evidence" value="ECO:0007669"/>
    <property type="project" value="InterPro"/>
</dbReference>
<dbReference type="PANTHER" id="PTHR23022">
    <property type="entry name" value="TRANSPOSABLE ELEMENT-RELATED"/>
    <property type="match status" value="1"/>
</dbReference>
<dbReference type="GO" id="GO:0005634">
    <property type="term" value="C:nucleus"/>
    <property type="evidence" value="ECO:0007669"/>
    <property type="project" value="UniProtKB-SubCell"/>
</dbReference>
<dbReference type="GO" id="GO:0015074">
    <property type="term" value="P:DNA integration"/>
    <property type="evidence" value="ECO:0007669"/>
    <property type="project" value="InterPro"/>
</dbReference>
<dbReference type="InterPro" id="IPR047655">
    <property type="entry name" value="Transpos_IS630-like"/>
</dbReference>
<name>A0A8X6T4C1_NEPPI</name>
<dbReference type="Pfam" id="PF13358">
    <property type="entry name" value="DDE_3"/>
    <property type="match status" value="1"/>
</dbReference>
<dbReference type="AlphaFoldDB" id="A0A8X6T4C1"/>
<dbReference type="GO" id="GO:0003677">
    <property type="term" value="F:DNA binding"/>
    <property type="evidence" value="ECO:0007669"/>
    <property type="project" value="InterPro"/>
</dbReference>
<proteinExistence type="predicted"/>
<evidence type="ECO:0000259" key="3">
    <source>
        <dbReference type="Pfam" id="PF13358"/>
    </source>
</evidence>
<dbReference type="EMBL" id="BMAW01001101">
    <property type="protein sequence ID" value="GFS72539.1"/>
    <property type="molecule type" value="Genomic_DNA"/>
</dbReference>
<evidence type="ECO:0000259" key="2">
    <source>
        <dbReference type="Pfam" id="PF01498"/>
    </source>
</evidence>
<keyword evidence="5" id="KW-1185">Reference proteome</keyword>
<accession>A0A8X6T4C1</accession>
<feature type="domain" description="Tc1-like transposase DDE" evidence="3">
    <location>
        <begin position="149"/>
        <end position="292"/>
    </location>
</feature>
<dbReference type="NCBIfam" id="NF033545">
    <property type="entry name" value="transpos_IS630"/>
    <property type="match status" value="1"/>
</dbReference>
<feature type="domain" description="Transposase Tc1-like" evidence="2">
    <location>
        <begin position="69"/>
        <end position="141"/>
    </location>
</feature>
<dbReference type="OrthoDB" id="6436610at2759"/>
<evidence type="ECO:0000256" key="1">
    <source>
        <dbReference type="ARBA" id="ARBA00004123"/>
    </source>
</evidence>